<dbReference type="Proteomes" id="UP000316598">
    <property type="component" value="Unassembled WGS sequence"/>
</dbReference>
<organism evidence="1 2">
    <name type="scientific">Rubripirellula amarantea</name>
    <dbReference type="NCBI Taxonomy" id="2527999"/>
    <lineage>
        <taxon>Bacteria</taxon>
        <taxon>Pseudomonadati</taxon>
        <taxon>Planctomycetota</taxon>
        <taxon>Planctomycetia</taxon>
        <taxon>Pirellulales</taxon>
        <taxon>Pirellulaceae</taxon>
        <taxon>Rubripirellula</taxon>
    </lineage>
</organism>
<sequence length="95" mass="10665">MKTHSSLPIGDQPPPAFGCIVYVRALDGGKVAARVMNLDGFEVEASNEREAMSKLVPLFRTRVKEMHESGEEIPWIESYRAPDEGEVKRFLPVHL</sequence>
<proteinExistence type="predicted"/>
<accession>A0A5C5WXZ3</accession>
<dbReference type="EMBL" id="SJPI01000001">
    <property type="protein sequence ID" value="TWT54752.1"/>
    <property type="molecule type" value="Genomic_DNA"/>
</dbReference>
<gene>
    <name evidence="1" type="ORF">Pla22_24040</name>
</gene>
<reference evidence="1 2" key="1">
    <citation type="submission" date="2019-02" db="EMBL/GenBank/DDBJ databases">
        <title>Deep-cultivation of Planctomycetes and their phenomic and genomic characterization uncovers novel biology.</title>
        <authorList>
            <person name="Wiegand S."/>
            <person name="Jogler M."/>
            <person name="Boedeker C."/>
            <person name="Pinto D."/>
            <person name="Vollmers J."/>
            <person name="Rivas-Marin E."/>
            <person name="Kohn T."/>
            <person name="Peeters S.H."/>
            <person name="Heuer A."/>
            <person name="Rast P."/>
            <person name="Oberbeckmann S."/>
            <person name="Bunk B."/>
            <person name="Jeske O."/>
            <person name="Meyerdierks A."/>
            <person name="Storesund J.E."/>
            <person name="Kallscheuer N."/>
            <person name="Luecker S."/>
            <person name="Lage O.M."/>
            <person name="Pohl T."/>
            <person name="Merkel B.J."/>
            <person name="Hornburger P."/>
            <person name="Mueller R.-W."/>
            <person name="Bruemmer F."/>
            <person name="Labrenz M."/>
            <person name="Spormann A.M."/>
            <person name="Op Den Camp H."/>
            <person name="Overmann J."/>
            <person name="Amann R."/>
            <person name="Jetten M.S.M."/>
            <person name="Mascher T."/>
            <person name="Medema M.H."/>
            <person name="Devos D.P."/>
            <person name="Kaster A.-K."/>
            <person name="Ovreas L."/>
            <person name="Rohde M."/>
            <person name="Galperin M.Y."/>
            <person name="Jogler C."/>
        </authorList>
    </citation>
    <scope>NUCLEOTIDE SEQUENCE [LARGE SCALE GENOMIC DNA]</scope>
    <source>
        <strain evidence="1 2">Pla22</strain>
    </source>
</reference>
<evidence type="ECO:0000313" key="2">
    <source>
        <dbReference type="Proteomes" id="UP000316598"/>
    </source>
</evidence>
<name>A0A5C5WXZ3_9BACT</name>
<comment type="caution">
    <text evidence="1">The sequence shown here is derived from an EMBL/GenBank/DDBJ whole genome shotgun (WGS) entry which is preliminary data.</text>
</comment>
<protein>
    <submittedName>
        <fullName evidence="1">Uncharacterized protein</fullName>
    </submittedName>
</protein>
<keyword evidence="2" id="KW-1185">Reference proteome</keyword>
<evidence type="ECO:0000313" key="1">
    <source>
        <dbReference type="EMBL" id="TWT54752.1"/>
    </source>
</evidence>
<dbReference type="AlphaFoldDB" id="A0A5C5WXZ3"/>
<dbReference type="RefSeq" id="WP_146514748.1">
    <property type="nucleotide sequence ID" value="NZ_SJPI01000001.1"/>
</dbReference>
<dbReference type="OrthoDB" id="283927at2"/>